<evidence type="ECO:0000256" key="2">
    <source>
        <dbReference type="ARBA" id="ARBA00023002"/>
    </source>
</evidence>
<dbReference type="InterPro" id="IPR036291">
    <property type="entry name" value="NAD(P)-bd_dom_sf"/>
</dbReference>
<reference evidence="4 5" key="1">
    <citation type="journal article" date="2014" name="Antonie Van Leeuwenhoek">
        <title>Hyphomonas beringensis sp. nov. and Hyphomonas chukchiensis sp. nov., isolated from surface seawater of the Bering Sea and Chukchi Sea.</title>
        <authorList>
            <person name="Li C."/>
            <person name="Lai Q."/>
            <person name="Li G."/>
            <person name="Dong C."/>
            <person name="Wang J."/>
            <person name="Liao Y."/>
            <person name="Shao Z."/>
        </authorList>
    </citation>
    <scope>NUCLEOTIDE SEQUENCE [LARGE SCALE GENOMIC DNA]</scope>
    <source>
        <strain evidence="4 5">VP2</strain>
    </source>
</reference>
<sequence>MHEPYRIIMNETGGTDVLKVEQFEPRQPGPGEALVKQAASGLNFIDTYFRTGLYPVKLPFVQGSEGAGTVEAVGEGVTNVKPGDRVAYLGNGTYATHFTGPADRMVKLPDGISEEDGAAVLLKGLTAWMLLFEIRPITDRDTVLVWAPVGGVGSVLTPWAASLGARVIAVTSTPEKAEKAEELGASDVIIGYDDVAKKVRELTDGKGVDVSLDSVGKRSFEASLSSLKKRGWMISYGNASGAADPMPPGRLAAGGSLVLTRPTLFSFIDTPEDLARGARHLFAAMKTGTFGADIGQRFYMKEAAKAHEALESGKTTGATVLLP</sequence>
<dbReference type="SMART" id="SM00829">
    <property type="entry name" value="PKS_ER"/>
    <property type="match status" value="1"/>
</dbReference>
<dbReference type="RefSeq" id="WP_035582038.1">
    <property type="nucleotide sequence ID" value="NZ_ARYJ01000006.1"/>
</dbReference>
<evidence type="ECO:0000256" key="1">
    <source>
        <dbReference type="ARBA" id="ARBA00022857"/>
    </source>
</evidence>
<dbReference type="EMBL" id="ARYJ01000006">
    <property type="protein sequence ID" value="KCZ88065.1"/>
    <property type="molecule type" value="Genomic_DNA"/>
</dbReference>
<dbReference type="Gene3D" id="3.90.180.10">
    <property type="entry name" value="Medium-chain alcohol dehydrogenases, catalytic domain"/>
    <property type="match status" value="1"/>
</dbReference>
<protein>
    <submittedName>
        <fullName evidence="4">Putative quinone oxidoreductase</fullName>
    </submittedName>
</protein>
<dbReference type="Gene3D" id="3.40.50.720">
    <property type="entry name" value="NAD(P)-binding Rossmann-like Domain"/>
    <property type="match status" value="1"/>
</dbReference>
<keyword evidence="5" id="KW-1185">Reference proteome</keyword>
<dbReference type="OrthoDB" id="9805883at2"/>
<proteinExistence type="predicted"/>
<evidence type="ECO:0000313" key="5">
    <source>
        <dbReference type="Proteomes" id="UP000024816"/>
    </source>
</evidence>
<dbReference type="PANTHER" id="PTHR48106">
    <property type="entry name" value="QUINONE OXIDOREDUCTASE PIG3-RELATED"/>
    <property type="match status" value="1"/>
</dbReference>
<dbReference type="InterPro" id="IPR020843">
    <property type="entry name" value="ER"/>
</dbReference>
<dbReference type="GO" id="GO:0035925">
    <property type="term" value="F:mRNA 3'-UTR AU-rich region binding"/>
    <property type="evidence" value="ECO:0007669"/>
    <property type="project" value="TreeGrafter"/>
</dbReference>
<dbReference type="InterPro" id="IPR011032">
    <property type="entry name" value="GroES-like_sf"/>
</dbReference>
<dbReference type="Proteomes" id="UP000024816">
    <property type="component" value="Unassembled WGS sequence"/>
</dbReference>
<organism evidence="4 5">
    <name type="scientific">Hyphomonas jannaschiana VP2</name>
    <dbReference type="NCBI Taxonomy" id="1280952"/>
    <lineage>
        <taxon>Bacteria</taxon>
        <taxon>Pseudomonadati</taxon>
        <taxon>Pseudomonadota</taxon>
        <taxon>Alphaproteobacteria</taxon>
        <taxon>Hyphomonadales</taxon>
        <taxon>Hyphomonadaceae</taxon>
        <taxon>Hyphomonas</taxon>
    </lineage>
</organism>
<dbReference type="PATRIC" id="fig|1280952.3.peg.2157"/>
<dbReference type="GO" id="GO:0003960">
    <property type="term" value="F:quinone reductase (NADPH) activity"/>
    <property type="evidence" value="ECO:0007669"/>
    <property type="project" value="InterPro"/>
</dbReference>
<dbReference type="SUPFAM" id="SSF51735">
    <property type="entry name" value="NAD(P)-binding Rossmann-fold domains"/>
    <property type="match status" value="1"/>
</dbReference>
<keyword evidence="2" id="KW-0560">Oxidoreductase</keyword>
<dbReference type="CDD" id="cd05286">
    <property type="entry name" value="QOR2"/>
    <property type="match status" value="1"/>
</dbReference>
<dbReference type="GO" id="GO:0070402">
    <property type="term" value="F:NADPH binding"/>
    <property type="evidence" value="ECO:0007669"/>
    <property type="project" value="TreeGrafter"/>
</dbReference>
<feature type="domain" description="Enoyl reductase (ER)" evidence="3">
    <location>
        <begin position="13"/>
        <end position="321"/>
    </location>
</feature>
<evidence type="ECO:0000259" key="3">
    <source>
        <dbReference type="SMART" id="SM00829"/>
    </source>
</evidence>
<dbReference type="AlphaFoldDB" id="A0A059FBS5"/>
<dbReference type="InterPro" id="IPR047618">
    <property type="entry name" value="QOR-like"/>
</dbReference>
<dbReference type="STRING" id="1280952.HJA_10800"/>
<keyword evidence="1" id="KW-0521">NADP</keyword>
<dbReference type="Pfam" id="PF00107">
    <property type="entry name" value="ADH_zinc_N"/>
    <property type="match status" value="1"/>
</dbReference>
<dbReference type="GO" id="GO:0005829">
    <property type="term" value="C:cytosol"/>
    <property type="evidence" value="ECO:0007669"/>
    <property type="project" value="TreeGrafter"/>
</dbReference>
<dbReference type="Pfam" id="PF08240">
    <property type="entry name" value="ADH_N"/>
    <property type="match status" value="1"/>
</dbReference>
<dbReference type="InterPro" id="IPR013154">
    <property type="entry name" value="ADH-like_N"/>
</dbReference>
<name>A0A059FBS5_9PROT</name>
<dbReference type="SUPFAM" id="SSF50129">
    <property type="entry name" value="GroES-like"/>
    <property type="match status" value="1"/>
</dbReference>
<accession>A0A059FBS5</accession>
<comment type="caution">
    <text evidence="4">The sequence shown here is derived from an EMBL/GenBank/DDBJ whole genome shotgun (WGS) entry which is preliminary data.</text>
</comment>
<dbReference type="InterPro" id="IPR013149">
    <property type="entry name" value="ADH-like_C"/>
</dbReference>
<evidence type="ECO:0000313" key="4">
    <source>
        <dbReference type="EMBL" id="KCZ88065.1"/>
    </source>
</evidence>
<dbReference type="PANTHER" id="PTHR48106:SF13">
    <property type="entry name" value="QUINONE OXIDOREDUCTASE-RELATED"/>
    <property type="match status" value="1"/>
</dbReference>
<dbReference type="eggNOG" id="COG0604">
    <property type="taxonomic scope" value="Bacteria"/>
</dbReference>
<gene>
    <name evidence="4" type="ORF">HJA_10800</name>
</gene>